<dbReference type="GO" id="GO:0016788">
    <property type="term" value="F:hydrolase activity, acting on ester bonds"/>
    <property type="evidence" value="ECO:0007669"/>
    <property type="project" value="InterPro"/>
</dbReference>
<proteinExistence type="predicted"/>
<dbReference type="OrthoDB" id="5292073at2"/>
<dbReference type="EMBL" id="PXOH01000008">
    <property type="protein sequence ID" value="PSF37559.1"/>
    <property type="molecule type" value="Genomic_DNA"/>
</dbReference>
<evidence type="ECO:0000313" key="2">
    <source>
        <dbReference type="EMBL" id="PSF37559.1"/>
    </source>
</evidence>
<keyword evidence="3" id="KW-1185">Reference proteome</keyword>
<evidence type="ECO:0000313" key="3">
    <source>
        <dbReference type="Proteomes" id="UP000239001"/>
    </source>
</evidence>
<reference evidence="2 3" key="1">
    <citation type="submission" date="2018-03" db="EMBL/GenBank/DDBJ databases">
        <title>The ancient ancestry and fast evolution of plastids.</title>
        <authorList>
            <person name="Moore K.R."/>
            <person name="Magnabosco C."/>
            <person name="Momper L."/>
            <person name="Gold D.A."/>
            <person name="Bosak T."/>
            <person name="Fournier G.P."/>
        </authorList>
    </citation>
    <scope>NUCLEOTIDE SEQUENCE [LARGE SCALE GENOMIC DNA]</scope>
    <source>
        <strain evidence="2 3">CCALA 016</strain>
    </source>
</reference>
<dbReference type="AlphaFoldDB" id="A0A2T1LZ01"/>
<dbReference type="InterPro" id="IPR036514">
    <property type="entry name" value="SGNH_hydro_sf"/>
</dbReference>
<protein>
    <recommendedName>
        <fullName evidence="4">GDSL family lipase</fullName>
    </recommendedName>
</protein>
<evidence type="ECO:0000256" key="1">
    <source>
        <dbReference type="ARBA" id="ARBA00022801"/>
    </source>
</evidence>
<dbReference type="Pfam" id="PF00657">
    <property type="entry name" value="Lipase_GDSL"/>
    <property type="match status" value="1"/>
</dbReference>
<dbReference type="PANTHER" id="PTHR45648">
    <property type="entry name" value="GDSL LIPASE/ACYLHYDROLASE FAMILY PROTEIN (AFU_ORTHOLOGUE AFUA_4G14700)"/>
    <property type="match status" value="1"/>
</dbReference>
<evidence type="ECO:0008006" key="4">
    <source>
        <dbReference type="Google" id="ProtNLM"/>
    </source>
</evidence>
<dbReference type="SUPFAM" id="SSF52266">
    <property type="entry name" value="SGNH hydrolase"/>
    <property type="match status" value="1"/>
</dbReference>
<sequence>MNEILLDFFYNRRKKVKKISKNLKKFIFSVALGQLFLSSLPAEASQLVKANSISQLFVFGDSLVDDGNLYDLTNGESPPSSLGYFNGRFSNGKVFVENLPEDLKNNGFGQATLEYNSANNYAIAGSGINYNYFLENSMGLDYQINSFLSAQFSPSSQALGIFSTPSIDPDALYLIAVGSNDYYPDEDGNLSFDVETVVGKITESITQLANAGAKNFAIAGIPDLTIAPALNGISEDEKEFLKNLSRQHNLTLQIALDSLQQEQELDITFLDFNRFLKKSFNNFANIQDACLNLATANQCSDPNDYLFWDDIHLTSYAHTILAQRSVEVYGESNSISVPEPQAVFGLFVVAGVSLLLRNKPK</sequence>
<dbReference type="Gene3D" id="3.40.50.1110">
    <property type="entry name" value="SGNH hydrolase"/>
    <property type="match status" value="1"/>
</dbReference>
<dbReference type="InterPro" id="IPR013424">
    <property type="entry name" value="Ice-binding_C"/>
</dbReference>
<dbReference type="PANTHER" id="PTHR45648:SF22">
    <property type="entry name" value="GDSL LIPASE_ACYLHYDROLASE FAMILY PROTEIN (AFU_ORTHOLOGUE AFUA_4G14700)"/>
    <property type="match status" value="1"/>
</dbReference>
<dbReference type="NCBIfam" id="TIGR02595">
    <property type="entry name" value="PEP_CTERM"/>
    <property type="match status" value="1"/>
</dbReference>
<dbReference type="Proteomes" id="UP000239001">
    <property type="component" value="Unassembled WGS sequence"/>
</dbReference>
<dbReference type="InterPro" id="IPR051058">
    <property type="entry name" value="GDSL_Est/Lipase"/>
</dbReference>
<dbReference type="InterPro" id="IPR001087">
    <property type="entry name" value="GDSL"/>
</dbReference>
<dbReference type="CDD" id="cd01846">
    <property type="entry name" value="fatty_acyltransferase_like"/>
    <property type="match status" value="1"/>
</dbReference>
<accession>A0A2T1LZ01</accession>
<comment type="caution">
    <text evidence="2">The sequence shown here is derived from an EMBL/GenBank/DDBJ whole genome shotgun (WGS) entry which is preliminary data.</text>
</comment>
<name>A0A2T1LZ01_9CHRO</name>
<keyword evidence="1" id="KW-0378">Hydrolase</keyword>
<reference evidence="2 3" key="2">
    <citation type="submission" date="2018-03" db="EMBL/GenBank/DDBJ databases">
        <authorList>
            <person name="Keele B.F."/>
        </authorList>
    </citation>
    <scope>NUCLEOTIDE SEQUENCE [LARGE SCALE GENOMIC DNA]</scope>
    <source>
        <strain evidence="2 3">CCALA 016</strain>
    </source>
</reference>
<organism evidence="2 3">
    <name type="scientific">Aphanothece hegewaldii CCALA 016</name>
    <dbReference type="NCBI Taxonomy" id="2107694"/>
    <lineage>
        <taxon>Bacteria</taxon>
        <taxon>Bacillati</taxon>
        <taxon>Cyanobacteriota</taxon>
        <taxon>Cyanophyceae</taxon>
        <taxon>Oscillatoriophycideae</taxon>
        <taxon>Chroococcales</taxon>
        <taxon>Aphanothecaceae</taxon>
        <taxon>Aphanothece</taxon>
    </lineage>
</organism>
<gene>
    <name evidence="2" type="ORF">C7H19_10360</name>
</gene>